<dbReference type="Gene3D" id="1.25.40.10">
    <property type="entry name" value="Tetratricopeptide repeat domain"/>
    <property type="match status" value="1"/>
</dbReference>
<dbReference type="GeneID" id="8299468"/>
<dbReference type="Pfam" id="PF08631">
    <property type="entry name" value="SPO22"/>
    <property type="match status" value="1"/>
</dbReference>
<dbReference type="EMBL" id="GG692399">
    <property type="protein sequence ID" value="EER32527.1"/>
    <property type="molecule type" value="Genomic_DNA"/>
</dbReference>
<dbReference type="RefSeq" id="XP_002549901.1">
    <property type="nucleotide sequence ID" value="XM_002549855.1"/>
</dbReference>
<accession>C5MD97</accession>
<dbReference type="PANTHER" id="PTHR40375">
    <property type="entry name" value="SPORULATION-SPECIFIC PROTEIN 22"/>
    <property type="match status" value="1"/>
</dbReference>
<name>C5MD97_CANTT</name>
<reference evidence="3 4" key="1">
    <citation type="journal article" date="2009" name="Nature">
        <title>Evolution of pathogenicity and sexual reproduction in eight Candida genomes.</title>
        <authorList>
            <person name="Butler G."/>
            <person name="Rasmussen M.D."/>
            <person name="Lin M.F."/>
            <person name="Santos M.A."/>
            <person name="Sakthikumar S."/>
            <person name="Munro C.A."/>
            <person name="Rheinbay E."/>
            <person name="Grabherr M."/>
            <person name="Forche A."/>
            <person name="Reedy J.L."/>
            <person name="Agrafioti I."/>
            <person name="Arnaud M.B."/>
            <person name="Bates S."/>
            <person name="Brown A.J."/>
            <person name="Brunke S."/>
            <person name="Costanzo M.C."/>
            <person name="Fitzpatrick D.A."/>
            <person name="de Groot P.W."/>
            <person name="Harris D."/>
            <person name="Hoyer L.L."/>
            <person name="Hube B."/>
            <person name="Klis F.M."/>
            <person name="Kodira C."/>
            <person name="Lennard N."/>
            <person name="Logue M.E."/>
            <person name="Martin R."/>
            <person name="Neiman A.M."/>
            <person name="Nikolaou E."/>
            <person name="Quail M.A."/>
            <person name="Quinn J."/>
            <person name="Santos M.C."/>
            <person name="Schmitzberger F.F."/>
            <person name="Sherlock G."/>
            <person name="Shah P."/>
            <person name="Silverstein K.A."/>
            <person name="Skrzypek M.S."/>
            <person name="Soll D."/>
            <person name="Staggs R."/>
            <person name="Stansfield I."/>
            <person name="Stumpf M.P."/>
            <person name="Sudbery P.E."/>
            <person name="Srikantha T."/>
            <person name="Zeng Q."/>
            <person name="Berman J."/>
            <person name="Berriman M."/>
            <person name="Heitman J."/>
            <person name="Gow N.A."/>
            <person name="Lorenz M.C."/>
            <person name="Birren B.W."/>
            <person name="Kellis M."/>
            <person name="Cuomo C.A."/>
        </authorList>
    </citation>
    <scope>NUCLEOTIDE SEQUENCE [LARGE SCALE GENOMIC DNA]</scope>
    <source>
        <strain evidence="4">ATCC MYA-3404 / T1</strain>
    </source>
</reference>
<protein>
    <recommendedName>
        <fullName evidence="2">Protein ZIP4 homolog</fullName>
    </recommendedName>
</protein>
<evidence type="ECO:0000313" key="3">
    <source>
        <dbReference type="EMBL" id="EER32527.1"/>
    </source>
</evidence>
<dbReference type="eggNOG" id="KOG4814">
    <property type="taxonomic scope" value="Eukaryota"/>
</dbReference>
<evidence type="ECO:0000256" key="1">
    <source>
        <dbReference type="ARBA" id="ARBA00023254"/>
    </source>
</evidence>
<organism evidence="3 4">
    <name type="scientific">Candida tropicalis (strain ATCC MYA-3404 / T1)</name>
    <name type="common">Yeast</name>
    <dbReference type="NCBI Taxonomy" id="294747"/>
    <lineage>
        <taxon>Eukaryota</taxon>
        <taxon>Fungi</taxon>
        <taxon>Dikarya</taxon>
        <taxon>Ascomycota</taxon>
        <taxon>Saccharomycotina</taxon>
        <taxon>Pichiomycetes</taxon>
        <taxon>Debaryomycetaceae</taxon>
        <taxon>Candida/Lodderomyces clade</taxon>
        <taxon>Candida</taxon>
    </lineage>
</organism>
<dbReference type="OrthoDB" id="65716at2759"/>
<keyword evidence="1" id="KW-0469">Meiosis</keyword>
<dbReference type="InterPro" id="IPR039057">
    <property type="entry name" value="Spo22/ZIP4"/>
</dbReference>
<dbReference type="KEGG" id="ctp:CTRG_04198"/>
<dbReference type="Proteomes" id="UP000002037">
    <property type="component" value="Unassembled WGS sequence"/>
</dbReference>
<proteinExistence type="predicted"/>
<dbReference type="AlphaFoldDB" id="C5MD97"/>
<dbReference type="GO" id="GO:0090173">
    <property type="term" value="P:regulation of synaptonemal complex assembly"/>
    <property type="evidence" value="ECO:0007669"/>
    <property type="project" value="InterPro"/>
</dbReference>
<evidence type="ECO:0000256" key="2">
    <source>
        <dbReference type="ARBA" id="ARBA00031845"/>
    </source>
</evidence>
<dbReference type="GO" id="GO:0051321">
    <property type="term" value="P:meiotic cell cycle"/>
    <property type="evidence" value="ECO:0007669"/>
    <property type="project" value="UniProtKB-KW"/>
</dbReference>
<evidence type="ECO:0000313" key="4">
    <source>
        <dbReference type="Proteomes" id="UP000002037"/>
    </source>
</evidence>
<dbReference type="InterPro" id="IPR011990">
    <property type="entry name" value="TPR-like_helical_dom_sf"/>
</dbReference>
<dbReference type="STRING" id="294747.C5MD97"/>
<dbReference type="VEuPathDB" id="FungiDB:CTRG_04198"/>
<gene>
    <name evidence="3" type="ORF">CTRG_04198</name>
</gene>
<dbReference type="PANTHER" id="PTHR40375:SF2">
    <property type="entry name" value="SPORULATION-SPECIFIC PROTEIN 22"/>
    <property type="match status" value="1"/>
</dbReference>
<sequence length="854" mass="98677">MYRIITNSLPLVQLQSELLESLEVGAAELWNVCSSISTNHANTTYNIKLFCILLLSIYELLNPSIGRCLTNISCIITLYSNSITKDINDVMKKCNTYLEPMISKLVILDKDSPFDQRNQKLLNEYKEKSIMLNLNYAVITNDFVLAKSYAERISISSIKLVEPSFVFECCRVLYNSSLTKYQEEKHDEARFLVLIAIKYLEGISVESTRYRQRYLHCYILLVKIYKGIDTTDTKNQAKETLLVLQKSFPNSLDIYHIYLDICDSENIDGLEDMLMQMVTSVNLEEEFDKTINLLKSCVNKSFKGVNKCLDYLLTHFSKEQKFTETIVVTKFVTNILLCKNTESMEIISELSQFIQVIERTLQSQLSISAKSSIIAIVWSQGMKEYKLCNYKESIKWFELALSRLFYIEYSENQDRGKIIRAIQNNHFELGNYNEVISMVELMDREDKSAILTQFNIFRSYLMLGNTNKAMECICKLTEHDAPLAILTIAACILESKDKLAPSFIKTIFLKLVEYMCGFEFTEEYINKIQSHDIVFPACCRCAVVMYSNELENSDSIDIDLLSSLRELLQKSCEIATKLIDAKAKIFTINDLEWFASKSYNIGLSCYGKENLEPSSNVASDFCKISISFIDLITPEIEPSRYQQLLLWKTRANLLNIMFTCSSYDLNANEWNEIRTKCLELKEIILKQNHVTEIEWKECLQQVMIYHFQAELSVGSIQSLSTIVDDCTVFKNKITIEIFSIFVNLLMDTERTIANHTKKQILKQIIDKSFSYPQPALQSKSIITWVRHLFELCEQNYGDNEKSLLTNLYKLIKANQSEIIIPTFEIEWLATTCWNFGIVSLMYVKEHELQDKEGG</sequence>
<keyword evidence="4" id="KW-1185">Reference proteome</keyword>
<dbReference type="HOGENOM" id="CLU_013693_0_0_1"/>
<dbReference type="SUPFAM" id="SSF48452">
    <property type="entry name" value="TPR-like"/>
    <property type="match status" value="1"/>
</dbReference>
<dbReference type="InterPro" id="IPR013940">
    <property type="entry name" value="Spo22/ZIP4/TEX11"/>
</dbReference>